<evidence type="ECO:0000313" key="4">
    <source>
        <dbReference type="Proteomes" id="UP000011863"/>
    </source>
</evidence>
<dbReference type="Proteomes" id="UP000011863">
    <property type="component" value="Chromosome"/>
</dbReference>
<gene>
    <name evidence="3" type="ORF">YM304_04730</name>
</gene>
<dbReference type="EMBL" id="AP012057">
    <property type="protein sequence ID" value="BAN00787.1"/>
    <property type="molecule type" value="Genomic_DNA"/>
</dbReference>
<sequence>MSMESVTDVLRSRVTIAVIAALAAVAIITLVVTSVGSETTSSADAGRPASGAESPGSSDPAGDEGVAECADVDAAVDVFSEFGDGDTPLDDGIAALERIREGRDDLDAELTILIDSYSAIADGDLTALGESDRVEAIADAAERVTSELSDHCPDALDTLTSN</sequence>
<evidence type="ECO:0000256" key="1">
    <source>
        <dbReference type="SAM" id="MobiDB-lite"/>
    </source>
</evidence>
<protein>
    <submittedName>
        <fullName evidence="3">Uncharacterized protein</fullName>
    </submittedName>
</protein>
<keyword evidence="4" id="KW-1185">Reference proteome</keyword>
<keyword evidence="2" id="KW-0472">Membrane</keyword>
<evidence type="ECO:0000313" key="3">
    <source>
        <dbReference type="EMBL" id="BAN00787.1"/>
    </source>
</evidence>
<feature type="region of interest" description="Disordered" evidence="1">
    <location>
        <begin position="39"/>
        <end position="66"/>
    </location>
</feature>
<dbReference type="AlphaFoldDB" id="A0A6C7E0D9"/>
<keyword evidence="2" id="KW-0812">Transmembrane</keyword>
<proteinExistence type="predicted"/>
<keyword evidence="2" id="KW-1133">Transmembrane helix</keyword>
<dbReference type="KEGG" id="aym:YM304_04730"/>
<accession>A0A6C7E0D9</accession>
<evidence type="ECO:0000256" key="2">
    <source>
        <dbReference type="SAM" id="Phobius"/>
    </source>
</evidence>
<feature type="transmembrane region" description="Helical" evidence="2">
    <location>
        <begin position="12"/>
        <end position="32"/>
    </location>
</feature>
<reference evidence="3 4" key="1">
    <citation type="journal article" date="2013" name="Int. J. Syst. Evol. Microbiol.">
        <title>Ilumatobacter nonamiense sp. nov. and Ilumatobacter coccineum sp. nov., isolated from seashore sand.</title>
        <authorList>
            <person name="Matsumoto A."/>
            <person name="Kasai H."/>
            <person name="Matsuo Y."/>
            <person name="Shizuri Y."/>
            <person name="Ichikawa N."/>
            <person name="Fujita N."/>
            <person name="Omura S."/>
            <person name="Takahashi Y."/>
        </authorList>
    </citation>
    <scope>NUCLEOTIDE SEQUENCE [LARGE SCALE GENOMIC DNA]</scope>
    <source>
        <strain evidence="4">NBRC 103263 / KCTC 29153 / YM16-304</strain>
    </source>
</reference>
<name>A0A6C7E0D9_ILUCY</name>
<organism evidence="3 4">
    <name type="scientific">Ilumatobacter coccineus (strain NBRC 103263 / KCTC 29153 / YM16-304)</name>
    <dbReference type="NCBI Taxonomy" id="1313172"/>
    <lineage>
        <taxon>Bacteria</taxon>
        <taxon>Bacillati</taxon>
        <taxon>Actinomycetota</taxon>
        <taxon>Acidimicrobiia</taxon>
        <taxon>Acidimicrobiales</taxon>
        <taxon>Ilumatobacteraceae</taxon>
        <taxon>Ilumatobacter</taxon>
    </lineage>
</organism>